<gene>
    <name evidence="2" type="ORF">CVT24_013166</name>
</gene>
<protein>
    <submittedName>
        <fullName evidence="2">Uncharacterized protein</fullName>
    </submittedName>
</protein>
<dbReference type="Proteomes" id="UP000284842">
    <property type="component" value="Unassembled WGS sequence"/>
</dbReference>
<comment type="caution">
    <text evidence="2">The sequence shown here is derived from an EMBL/GenBank/DDBJ whole genome shotgun (WGS) entry which is preliminary data.</text>
</comment>
<dbReference type="EMBL" id="NHTK01005334">
    <property type="protein sequence ID" value="PPQ80864.1"/>
    <property type="molecule type" value="Genomic_DNA"/>
</dbReference>
<proteinExistence type="predicted"/>
<name>A0A409WQS4_9AGAR</name>
<evidence type="ECO:0000313" key="3">
    <source>
        <dbReference type="Proteomes" id="UP000284842"/>
    </source>
</evidence>
<keyword evidence="3" id="KW-1185">Reference proteome</keyword>
<organism evidence="2 3">
    <name type="scientific">Panaeolus cyanescens</name>
    <dbReference type="NCBI Taxonomy" id="181874"/>
    <lineage>
        <taxon>Eukaryota</taxon>
        <taxon>Fungi</taxon>
        <taxon>Dikarya</taxon>
        <taxon>Basidiomycota</taxon>
        <taxon>Agaricomycotina</taxon>
        <taxon>Agaricomycetes</taxon>
        <taxon>Agaricomycetidae</taxon>
        <taxon>Agaricales</taxon>
        <taxon>Agaricineae</taxon>
        <taxon>Galeropsidaceae</taxon>
        <taxon>Panaeolus</taxon>
    </lineage>
</organism>
<dbReference type="AlphaFoldDB" id="A0A409WQS4"/>
<reference evidence="2 3" key="1">
    <citation type="journal article" date="2018" name="Evol. Lett.">
        <title>Horizontal gene cluster transfer increased hallucinogenic mushroom diversity.</title>
        <authorList>
            <person name="Reynolds H.T."/>
            <person name="Vijayakumar V."/>
            <person name="Gluck-Thaler E."/>
            <person name="Korotkin H.B."/>
            <person name="Matheny P.B."/>
            <person name="Slot J.C."/>
        </authorList>
    </citation>
    <scope>NUCLEOTIDE SEQUENCE [LARGE SCALE GENOMIC DNA]</scope>
    <source>
        <strain evidence="2 3">2629</strain>
    </source>
</reference>
<dbReference type="InParanoid" id="A0A409WQS4"/>
<dbReference type="OrthoDB" id="3008790at2759"/>
<evidence type="ECO:0000256" key="1">
    <source>
        <dbReference type="SAM" id="MobiDB-lite"/>
    </source>
</evidence>
<sequence>MSVYIILNAPSAFDFHALSEATIKSLEVLAPITELRDRSMLIYFRIQRIAVQIHEYIGAIQSGFVAAQYGFTAADDIISLAQMLDTSTPEEREEYLIGTLELANKAYSAVQESYQVLRNVRATMTFLMEQQIDQLRSIHSGNQVAGRRMLNAINNIRSQIYILENFAAHAGALARWWDWLKIETDPHPLAHSHAPSASFDCDSLRNRSVIQRWILLRNQFADFTDMGRRLEGLYPRILADNSVRRKRRQSRNAARSDIQQALKSVGRASRRRQTVTPDVFDHAEPWTEEKSQREEQVCCCIVM</sequence>
<feature type="region of interest" description="Disordered" evidence="1">
    <location>
        <begin position="245"/>
        <end position="280"/>
    </location>
</feature>
<evidence type="ECO:0000313" key="2">
    <source>
        <dbReference type="EMBL" id="PPQ80864.1"/>
    </source>
</evidence>
<accession>A0A409WQS4</accession>